<dbReference type="EMBL" id="PXZO01000089">
    <property type="protein sequence ID" value="PSK01168.1"/>
    <property type="molecule type" value="Genomic_DNA"/>
</dbReference>
<keyword evidence="3" id="KW-1185">Reference proteome</keyword>
<feature type="transmembrane region" description="Helical" evidence="1">
    <location>
        <begin position="80"/>
        <end position="101"/>
    </location>
</feature>
<protein>
    <submittedName>
        <fullName evidence="2">Uncharacterized protein</fullName>
    </submittedName>
</protein>
<keyword evidence="1" id="KW-1133">Transmembrane helix</keyword>
<evidence type="ECO:0000313" key="2">
    <source>
        <dbReference type="EMBL" id="PSK01168.1"/>
    </source>
</evidence>
<comment type="caution">
    <text evidence="2">The sequence shown here is derived from an EMBL/GenBank/DDBJ whole genome shotgun (WGS) entry which is preliminary data.</text>
</comment>
<sequence>MNKLLSALLTAIFYCVFLASIEYTPMNIREENTYYFSYFSLLLIYLMYSVPILIIVGIPFSMLIEKIENRITFKSPIRRYSFNISLYLLAGIIVALFFALLSRGNIIMKLIDIEGFLIYIIPSLIYYHLLLLNKMWIRKFRH</sequence>
<evidence type="ECO:0000313" key="3">
    <source>
        <dbReference type="Proteomes" id="UP000241645"/>
    </source>
</evidence>
<evidence type="ECO:0000256" key="1">
    <source>
        <dbReference type="SAM" id="Phobius"/>
    </source>
</evidence>
<reference evidence="2 3" key="1">
    <citation type="submission" date="2018-03" db="EMBL/GenBank/DDBJ databases">
        <title>Brevisbacillus phylogenomics.</title>
        <authorList>
            <person name="Dunlap C."/>
        </authorList>
    </citation>
    <scope>NUCLEOTIDE SEQUENCE [LARGE SCALE GENOMIC DNA]</scope>
    <source>
        <strain evidence="2 3">NRRL B-41110</strain>
    </source>
</reference>
<keyword evidence="1" id="KW-0472">Membrane</keyword>
<accession>A0ABX5FFJ3</accession>
<gene>
    <name evidence="2" type="ORF">C7R92_31710</name>
</gene>
<proteinExistence type="predicted"/>
<keyword evidence="1" id="KW-0812">Transmembrane</keyword>
<feature type="transmembrane region" description="Helical" evidence="1">
    <location>
        <begin position="113"/>
        <end position="132"/>
    </location>
</feature>
<feature type="transmembrane region" description="Helical" evidence="1">
    <location>
        <begin position="35"/>
        <end position="60"/>
    </location>
</feature>
<dbReference type="Proteomes" id="UP000241645">
    <property type="component" value="Unassembled WGS sequence"/>
</dbReference>
<organism evidence="2 3">
    <name type="scientific">Brevibacillus porteri</name>
    <dbReference type="NCBI Taxonomy" id="2126350"/>
    <lineage>
        <taxon>Bacteria</taxon>
        <taxon>Bacillati</taxon>
        <taxon>Bacillota</taxon>
        <taxon>Bacilli</taxon>
        <taxon>Bacillales</taxon>
        <taxon>Paenibacillaceae</taxon>
        <taxon>Brevibacillus</taxon>
    </lineage>
</organism>
<name>A0ABX5FFJ3_9BACL</name>